<keyword evidence="1" id="KW-0812">Transmembrane</keyword>
<organism evidence="2 3">
    <name type="scientific">Echinococcus granulosus</name>
    <name type="common">Hydatid tapeworm</name>
    <dbReference type="NCBI Taxonomy" id="6210"/>
    <lineage>
        <taxon>Eukaryota</taxon>
        <taxon>Metazoa</taxon>
        <taxon>Spiralia</taxon>
        <taxon>Lophotrochozoa</taxon>
        <taxon>Platyhelminthes</taxon>
        <taxon>Cestoda</taxon>
        <taxon>Eucestoda</taxon>
        <taxon>Cyclophyllidea</taxon>
        <taxon>Taeniidae</taxon>
        <taxon>Echinococcus</taxon>
        <taxon>Echinococcus granulosus group</taxon>
    </lineage>
</organism>
<comment type="caution">
    <text evidence="2">The sequence shown here is derived from an EMBL/GenBank/DDBJ whole genome shotgun (WGS) entry which is preliminary data.</text>
</comment>
<proteinExistence type="predicted"/>
<reference evidence="2 3" key="1">
    <citation type="journal article" date="2013" name="Nat. Genet.">
        <title>The genome of the hydatid tapeworm Echinococcus granulosus.</title>
        <authorList>
            <person name="Zheng H."/>
            <person name="Zhang W."/>
            <person name="Zhang L."/>
            <person name="Zhang Z."/>
            <person name="Li J."/>
            <person name="Lu G."/>
            <person name="Zhu Y."/>
            <person name="Wang Y."/>
            <person name="Huang Y."/>
            <person name="Liu J."/>
            <person name="Kang H."/>
            <person name="Chen J."/>
            <person name="Wang L."/>
            <person name="Chen A."/>
            <person name="Yu S."/>
            <person name="Gao Z."/>
            <person name="Jin L."/>
            <person name="Gu W."/>
            <person name="Wang Z."/>
            <person name="Zhao L."/>
            <person name="Shi B."/>
            <person name="Wen H."/>
            <person name="Lin R."/>
            <person name="Jones M.K."/>
            <person name="Brejova B."/>
            <person name="Vinar T."/>
            <person name="Zhao G."/>
            <person name="McManus D.P."/>
            <person name="Chen Z."/>
            <person name="Zhou Y."/>
            <person name="Wang S."/>
        </authorList>
    </citation>
    <scope>NUCLEOTIDE SEQUENCE [LARGE SCALE GENOMIC DNA]</scope>
</reference>
<evidence type="ECO:0000256" key="1">
    <source>
        <dbReference type="SAM" id="Phobius"/>
    </source>
</evidence>
<feature type="transmembrane region" description="Helical" evidence="1">
    <location>
        <begin position="12"/>
        <end position="30"/>
    </location>
</feature>
<keyword evidence="3" id="KW-1185">Reference proteome</keyword>
<dbReference type="EMBL" id="APAU02000217">
    <property type="protein sequence ID" value="EUB54726.1"/>
    <property type="molecule type" value="Genomic_DNA"/>
</dbReference>
<feature type="transmembrane region" description="Helical" evidence="1">
    <location>
        <begin position="51"/>
        <end position="69"/>
    </location>
</feature>
<protein>
    <submittedName>
        <fullName evidence="2">Uncharacterized protein</fullName>
    </submittedName>
</protein>
<evidence type="ECO:0000313" key="3">
    <source>
        <dbReference type="Proteomes" id="UP000019149"/>
    </source>
</evidence>
<evidence type="ECO:0000313" key="2">
    <source>
        <dbReference type="EMBL" id="EUB54726.1"/>
    </source>
</evidence>
<dbReference type="AlphaFoldDB" id="W6U2F1"/>
<accession>W6U2F1</accession>
<feature type="transmembrane region" description="Helical" evidence="1">
    <location>
        <begin position="351"/>
        <end position="370"/>
    </location>
</feature>
<name>W6U2F1_ECHGR</name>
<dbReference type="GeneID" id="36346122"/>
<dbReference type="KEGG" id="egl:EGR_10407"/>
<dbReference type="RefSeq" id="XP_024345922.1">
    <property type="nucleotide sequence ID" value="XM_024499656.1"/>
</dbReference>
<dbReference type="CTD" id="36346122"/>
<sequence length="375" mass="43488">MNKLFNRLLLMPFMGMYFVVDSIVLQPLIAPKKLREKMCNSYSRSKICPGISLNMFMIYGNYYFGRYIYLARKARNNPKNIRYFVSHKPHKMKTIRWALILLFSLYHPFPSHKMDSRHLSLQCVVRNKRQGKSFGMCLTSAMPYSTFNVPSLPNISNVKECLLCTSIYPDRILVDGCTQIKSNFSQQINHTSKGGCTQYLQKSWVNMQKLLLILEGVGEVAVYFLSFATRFKKILFASGRRLEVIVLLICSLRKRSFKKNAVNQIISACHCIRGKGMRNIRYGTPFQELETQLDYDFIGCLIFDFDLPNTCNIKRQTEMVRNPFIQSRGDCLKQSCHFFDQKSIACNAARCCLLCGCMMHIYFITAYMQVSPLWT</sequence>
<dbReference type="Proteomes" id="UP000019149">
    <property type="component" value="Unassembled WGS sequence"/>
</dbReference>
<gene>
    <name evidence="2" type="ORF">EGR_10407</name>
</gene>
<keyword evidence="1" id="KW-1133">Transmembrane helix</keyword>
<keyword evidence="1" id="KW-0472">Membrane</keyword>